<dbReference type="HAMAP" id="MF_01987">
    <property type="entry name" value="Ribokinase"/>
    <property type="match status" value="1"/>
</dbReference>
<evidence type="ECO:0000256" key="1">
    <source>
        <dbReference type="ARBA" id="ARBA00005380"/>
    </source>
</evidence>
<dbReference type="AlphaFoldDB" id="A0A917SNL4"/>
<evidence type="ECO:0000256" key="9">
    <source>
        <dbReference type="ARBA" id="ARBA00022842"/>
    </source>
</evidence>
<keyword evidence="6 12" id="KW-0547">Nucleotide-binding</keyword>
<protein>
    <recommendedName>
        <fullName evidence="3 12">Ribokinase</fullName>
        <shortName evidence="12">RK</shortName>
        <ecNumber evidence="2 12">2.7.1.15</ecNumber>
    </recommendedName>
</protein>
<keyword evidence="5 12" id="KW-0479">Metal-binding</keyword>
<comment type="function">
    <text evidence="12">Catalyzes the phosphorylation of ribose at O-5 in a reaction requiring ATP and magnesium. The resulting D-ribose-5-phosphate can then be used either for sythesis of nucleotides, histidine, and tryptophan, or as a component of the pentose phosphate pathway.</text>
</comment>
<evidence type="ECO:0000256" key="3">
    <source>
        <dbReference type="ARBA" id="ARBA00016943"/>
    </source>
</evidence>
<evidence type="ECO:0000256" key="4">
    <source>
        <dbReference type="ARBA" id="ARBA00022679"/>
    </source>
</evidence>
<keyword evidence="15" id="KW-1185">Reference proteome</keyword>
<keyword evidence="12" id="KW-0963">Cytoplasm</keyword>
<dbReference type="InterPro" id="IPR011877">
    <property type="entry name" value="Ribokinase"/>
</dbReference>
<name>A0A917SNL4_9ACTN</name>
<feature type="binding site" evidence="12">
    <location>
        <position position="233"/>
    </location>
    <ligand>
        <name>K(+)</name>
        <dbReference type="ChEBI" id="CHEBI:29103"/>
    </ligand>
</feature>
<feature type="binding site" evidence="12">
    <location>
        <position position="185"/>
    </location>
    <ligand>
        <name>ATP</name>
        <dbReference type="ChEBI" id="CHEBI:30616"/>
    </ligand>
</feature>
<comment type="activity regulation">
    <text evidence="12">Activated by a monovalent cation that binds near, but not in, the active site. The most likely occupant of the site in vivo is potassium. Ion binding induces a conformational change that may alter substrate affinity.</text>
</comment>
<feature type="binding site" evidence="12">
    <location>
        <position position="239"/>
    </location>
    <ligand>
        <name>substrate</name>
    </ligand>
</feature>
<dbReference type="Proteomes" id="UP000655208">
    <property type="component" value="Unassembled WGS sequence"/>
</dbReference>
<dbReference type="PANTHER" id="PTHR10584">
    <property type="entry name" value="SUGAR KINASE"/>
    <property type="match status" value="1"/>
</dbReference>
<feature type="binding site" evidence="12">
    <location>
        <begin position="206"/>
        <end position="211"/>
    </location>
    <ligand>
        <name>ATP</name>
        <dbReference type="ChEBI" id="CHEBI:30616"/>
    </ligand>
</feature>
<dbReference type="InterPro" id="IPR002173">
    <property type="entry name" value="Carboh/pur_kinase_PfkB_CS"/>
</dbReference>
<dbReference type="Gene3D" id="3.40.1190.20">
    <property type="match status" value="1"/>
</dbReference>
<comment type="similarity">
    <text evidence="12">Belongs to the carbohydrate kinase PfkB family. Ribokinase subfamily.</text>
</comment>
<dbReference type="GO" id="GO:0005829">
    <property type="term" value="C:cytosol"/>
    <property type="evidence" value="ECO:0007669"/>
    <property type="project" value="TreeGrafter"/>
</dbReference>
<feature type="binding site" evidence="12">
    <location>
        <position position="269"/>
    </location>
    <ligand>
        <name>K(+)</name>
        <dbReference type="ChEBI" id="CHEBI:29103"/>
    </ligand>
</feature>
<evidence type="ECO:0000256" key="8">
    <source>
        <dbReference type="ARBA" id="ARBA00022840"/>
    </source>
</evidence>
<dbReference type="SUPFAM" id="SSF53613">
    <property type="entry name" value="Ribokinase-like"/>
    <property type="match status" value="1"/>
</dbReference>
<evidence type="ECO:0000313" key="14">
    <source>
        <dbReference type="EMBL" id="GGL87649.1"/>
    </source>
</evidence>
<evidence type="ECO:0000313" key="15">
    <source>
        <dbReference type="Proteomes" id="UP000655208"/>
    </source>
</evidence>
<feature type="active site" description="Proton acceptor" evidence="12">
    <location>
        <position position="239"/>
    </location>
</feature>
<dbReference type="InterPro" id="IPR002139">
    <property type="entry name" value="Ribo/fructo_kinase"/>
</dbReference>
<feature type="binding site" evidence="12">
    <location>
        <position position="141"/>
    </location>
    <ligand>
        <name>substrate</name>
    </ligand>
</feature>
<keyword evidence="9 12" id="KW-0460">Magnesium</keyword>
<feature type="binding site" evidence="12">
    <location>
        <begin position="238"/>
        <end position="239"/>
    </location>
    <ligand>
        <name>ATP</name>
        <dbReference type="ChEBI" id="CHEBI:30616"/>
    </ligand>
</feature>
<comment type="subcellular location">
    <subcellularLocation>
        <location evidence="12">Cytoplasm</location>
    </subcellularLocation>
</comment>
<accession>A0A917SNL4</accession>
<reference evidence="14" key="2">
    <citation type="submission" date="2020-09" db="EMBL/GenBank/DDBJ databases">
        <authorList>
            <person name="Sun Q."/>
            <person name="Zhou Y."/>
        </authorList>
    </citation>
    <scope>NUCLEOTIDE SEQUENCE</scope>
    <source>
        <strain evidence="14">CGMCC 4.7308</strain>
    </source>
</reference>
<dbReference type="EMBL" id="BMNA01000001">
    <property type="protein sequence ID" value="GGL87649.1"/>
    <property type="molecule type" value="Genomic_DNA"/>
</dbReference>
<comment type="similarity">
    <text evidence="1">Belongs to the carbohydrate kinase pfkB family.</text>
</comment>
<feature type="domain" description="Carbohydrate kinase PfkB" evidence="13">
    <location>
        <begin position="8"/>
        <end position="282"/>
    </location>
</feature>
<sequence length="290" mass="27805">MAAARGPIVVVGSVNMDLVGHCPAFPAPGETVLGSGFATVPGGKGSNQAIAAARAGGRVAFVGAVGEDAFAAPLRAALSGAGVDVSALRTVPGASGVALITVDGHGENTIVVLPGANSAVTLDGAGRELVGAAGLVVLQLEIPIEVVTAAATAAAAAGIPVLLNASPARELPEELARAVTVAVVNEGEARTLGDAVLSGIPHVVTTLGADGARYRGPDGRAVDVPSTPVTVVDTTGAGDAFTGALAVGWAEGGDPAAAVRRACAAGALATTVAGASTSAPTREAIDALLA</sequence>
<reference evidence="14" key="1">
    <citation type="journal article" date="2014" name="Int. J. Syst. Evol. Microbiol.">
        <title>Complete genome sequence of Corynebacterium casei LMG S-19264T (=DSM 44701T), isolated from a smear-ripened cheese.</title>
        <authorList>
            <consortium name="US DOE Joint Genome Institute (JGI-PGF)"/>
            <person name="Walter F."/>
            <person name="Albersmeier A."/>
            <person name="Kalinowski J."/>
            <person name="Ruckert C."/>
        </authorList>
    </citation>
    <scope>NUCLEOTIDE SEQUENCE</scope>
    <source>
        <strain evidence="14">CGMCC 4.7308</strain>
    </source>
</reference>
<comment type="catalytic activity">
    <reaction evidence="12">
        <text>D-ribose + ATP = D-ribose 5-phosphate + ADP + H(+)</text>
        <dbReference type="Rhea" id="RHEA:13697"/>
        <dbReference type="ChEBI" id="CHEBI:15378"/>
        <dbReference type="ChEBI" id="CHEBI:30616"/>
        <dbReference type="ChEBI" id="CHEBI:47013"/>
        <dbReference type="ChEBI" id="CHEBI:78346"/>
        <dbReference type="ChEBI" id="CHEBI:456216"/>
        <dbReference type="EC" id="2.7.1.15"/>
    </reaction>
</comment>
<keyword evidence="4 12" id="KW-0808">Transferase</keyword>
<proteinExistence type="inferred from homology"/>
<comment type="cofactor">
    <cofactor evidence="12">
        <name>Mg(2+)</name>
        <dbReference type="ChEBI" id="CHEBI:18420"/>
    </cofactor>
    <text evidence="12">Requires a divalent cation, most likely magnesium in vivo, as an electrophilic catalyst to aid phosphoryl group transfer. It is the chelate of the metal and the nucleotide that is the actual substrate.</text>
</comment>
<evidence type="ECO:0000256" key="10">
    <source>
        <dbReference type="ARBA" id="ARBA00022958"/>
    </source>
</evidence>
<evidence type="ECO:0000256" key="5">
    <source>
        <dbReference type="ARBA" id="ARBA00022723"/>
    </source>
</evidence>
<evidence type="ECO:0000256" key="7">
    <source>
        <dbReference type="ARBA" id="ARBA00022777"/>
    </source>
</evidence>
<evidence type="ECO:0000256" key="2">
    <source>
        <dbReference type="ARBA" id="ARBA00012035"/>
    </source>
</evidence>
<feature type="binding site" evidence="12">
    <location>
        <position position="272"/>
    </location>
    <ligand>
        <name>K(+)</name>
        <dbReference type="ChEBI" id="CHEBI:29103"/>
    </ligand>
</feature>
<feature type="binding site" evidence="12">
    <location>
        <begin position="15"/>
        <end position="17"/>
    </location>
    <ligand>
        <name>substrate</name>
    </ligand>
</feature>
<comment type="subunit">
    <text evidence="12">Homodimer.</text>
</comment>
<dbReference type="InterPro" id="IPR029056">
    <property type="entry name" value="Ribokinase-like"/>
</dbReference>
<evidence type="ECO:0000256" key="6">
    <source>
        <dbReference type="ARBA" id="ARBA00022741"/>
    </source>
</evidence>
<dbReference type="CDD" id="cd01174">
    <property type="entry name" value="ribokinase"/>
    <property type="match status" value="1"/>
</dbReference>
<dbReference type="EC" id="2.7.1.15" evidence="2 12"/>
<dbReference type="GO" id="GO:0004747">
    <property type="term" value="F:ribokinase activity"/>
    <property type="evidence" value="ECO:0007669"/>
    <property type="project" value="UniProtKB-UniRule"/>
</dbReference>
<keyword evidence="8 12" id="KW-0067">ATP-binding</keyword>
<evidence type="ECO:0000256" key="11">
    <source>
        <dbReference type="ARBA" id="ARBA00023277"/>
    </source>
</evidence>
<keyword evidence="10 12" id="KW-0630">Potassium</keyword>
<evidence type="ECO:0000259" key="13">
    <source>
        <dbReference type="Pfam" id="PF00294"/>
    </source>
</evidence>
<organism evidence="14 15">
    <name type="scientific">Nakamurella endophytica</name>
    <dbReference type="NCBI Taxonomy" id="1748367"/>
    <lineage>
        <taxon>Bacteria</taxon>
        <taxon>Bacillati</taxon>
        <taxon>Actinomycetota</taxon>
        <taxon>Actinomycetes</taxon>
        <taxon>Nakamurellales</taxon>
        <taxon>Nakamurellaceae</taxon>
        <taxon>Nakamurella</taxon>
    </lineage>
</organism>
<feature type="binding site" evidence="12">
    <location>
        <position position="274"/>
    </location>
    <ligand>
        <name>K(+)</name>
        <dbReference type="ChEBI" id="CHEBI:29103"/>
    </ligand>
</feature>
<dbReference type="GO" id="GO:0019303">
    <property type="term" value="P:D-ribose catabolic process"/>
    <property type="evidence" value="ECO:0007669"/>
    <property type="project" value="UniProtKB-UniRule"/>
</dbReference>
<comment type="pathway">
    <text evidence="12">Carbohydrate metabolism; D-ribose degradation; D-ribose 5-phosphate from beta-D-ribopyranose: step 2/2.</text>
</comment>
<gene>
    <name evidence="12 14" type="primary">rbsK</name>
    <name evidence="14" type="ORF">GCM10011594_04120</name>
</gene>
<dbReference type="RefSeq" id="WP_188939810.1">
    <property type="nucleotide sequence ID" value="NZ_BMNA01000001.1"/>
</dbReference>
<dbReference type="PROSITE" id="PS00584">
    <property type="entry name" value="PFKB_KINASES_2"/>
    <property type="match status" value="1"/>
</dbReference>
<dbReference type="PANTHER" id="PTHR10584:SF166">
    <property type="entry name" value="RIBOKINASE"/>
    <property type="match status" value="1"/>
</dbReference>
<evidence type="ECO:0000256" key="12">
    <source>
        <dbReference type="HAMAP-Rule" id="MF_01987"/>
    </source>
</evidence>
<dbReference type="GO" id="GO:0046872">
    <property type="term" value="F:metal ion binding"/>
    <property type="evidence" value="ECO:0007669"/>
    <property type="project" value="UniProtKB-KW"/>
</dbReference>
<comment type="caution">
    <text evidence="12">Lacks conserved residue(s) required for the propagation of feature annotation.</text>
</comment>
<dbReference type="PRINTS" id="PR00990">
    <property type="entry name" value="RIBOKINASE"/>
</dbReference>
<comment type="caution">
    <text evidence="14">The sequence shown here is derived from an EMBL/GenBank/DDBJ whole genome shotgun (WGS) entry which is preliminary data.</text>
</comment>
<feature type="binding site" evidence="12">
    <location>
        <position position="278"/>
    </location>
    <ligand>
        <name>K(+)</name>
        <dbReference type="ChEBI" id="CHEBI:29103"/>
    </ligand>
</feature>
<keyword evidence="7 12" id="KW-0418">Kinase</keyword>
<keyword evidence="11 12" id="KW-0119">Carbohydrate metabolism</keyword>
<feature type="binding site" evidence="12">
    <location>
        <position position="235"/>
    </location>
    <ligand>
        <name>K(+)</name>
        <dbReference type="ChEBI" id="CHEBI:29103"/>
    </ligand>
</feature>
<dbReference type="GO" id="GO:0005524">
    <property type="term" value="F:ATP binding"/>
    <property type="evidence" value="ECO:0007669"/>
    <property type="project" value="UniProtKB-UniRule"/>
</dbReference>
<dbReference type="InterPro" id="IPR011611">
    <property type="entry name" value="PfkB_dom"/>
</dbReference>
<dbReference type="Pfam" id="PF00294">
    <property type="entry name" value="PfkB"/>
    <property type="match status" value="1"/>
</dbReference>
<feature type="binding site" evidence="12">
    <location>
        <begin position="43"/>
        <end position="47"/>
    </location>
    <ligand>
        <name>substrate</name>
    </ligand>
</feature>